<dbReference type="PANTHER" id="PTHR43214">
    <property type="entry name" value="TWO-COMPONENT RESPONSE REGULATOR"/>
    <property type="match status" value="1"/>
</dbReference>
<dbReference type="InterPro" id="IPR011006">
    <property type="entry name" value="CheY-like_superfamily"/>
</dbReference>
<evidence type="ECO:0000256" key="1">
    <source>
        <dbReference type="ARBA" id="ARBA00022553"/>
    </source>
</evidence>
<gene>
    <name evidence="8" type="ORF">K7395_16180</name>
</gene>
<keyword evidence="4" id="KW-0804">Transcription</keyword>
<accession>A0ABY4UV96</accession>
<evidence type="ECO:0000259" key="6">
    <source>
        <dbReference type="PROSITE" id="PS50043"/>
    </source>
</evidence>
<proteinExistence type="predicted"/>
<dbReference type="PROSITE" id="PS50043">
    <property type="entry name" value="HTH_LUXR_2"/>
    <property type="match status" value="1"/>
</dbReference>
<dbReference type="Proteomes" id="UP001056079">
    <property type="component" value="Chromosome"/>
</dbReference>
<dbReference type="InterPro" id="IPR001789">
    <property type="entry name" value="Sig_transdc_resp-reg_receiver"/>
</dbReference>
<evidence type="ECO:0000259" key="7">
    <source>
        <dbReference type="PROSITE" id="PS50110"/>
    </source>
</evidence>
<feature type="modified residue" description="4-aspartylphosphate" evidence="5">
    <location>
        <position position="56"/>
    </location>
</feature>
<dbReference type="PROSITE" id="PS00622">
    <property type="entry name" value="HTH_LUXR_1"/>
    <property type="match status" value="1"/>
</dbReference>
<organism evidence="8 9">
    <name type="scientific">Streptomyces filamentosus</name>
    <name type="common">Streptomyces roseosporus</name>
    <dbReference type="NCBI Taxonomy" id="67294"/>
    <lineage>
        <taxon>Bacteria</taxon>
        <taxon>Bacillati</taxon>
        <taxon>Actinomycetota</taxon>
        <taxon>Actinomycetes</taxon>
        <taxon>Kitasatosporales</taxon>
        <taxon>Streptomycetaceae</taxon>
        <taxon>Streptomyces</taxon>
    </lineage>
</organism>
<evidence type="ECO:0000313" key="9">
    <source>
        <dbReference type="Proteomes" id="UP001056079"/>
    </source>
</evidence>
<evidence type="ECO:0000256" key="4">
    <source>
        <dbReference type="ARBA" id="ARBA00023163"/>
    </source>
</evidence>
<dbReference type="PRINTS" id="PR00038">
    <property type="entry name" value="HTHLUXR"/>
</dbReference>
<evidence type="ECO:0000256" key="5">
    <source>
        <dbReference type="PROSITE-ProRule" id="PRU00169"/>
    </source>
</evidence>
<dbReference type="PROSITE" id="PS50110">
    <property type="entry name" value="RESPONSE_REGULATORY"/>
    <property type="match status" value="1"/>
</dbReference>
<keyword evidence="9" id="KW-1185">Reference proteome</keyword>
<dbReference type="InterPro" id="IPR058245">
    <property type="entry name" value="NreC/VraR/RcsB-like_REC"/>
</dbReference>
<sequence length="219" mass="24042">MSPIRILLVDDQPLVRQGLRSVFAPLDGITVVGEAANGADAVRRVRETSPDVVLMDVNMPVLNGLEATRIICASTPTASVGTKVIMLTMYDQDEHVFEALRVGASGFLLKDASPRQLDEAVRQVAHGEALLSPSVTRQLIQEFVRRPAVRSSTTDLRSLTGREIDVFRLLVQGYGNAEIARKLVLGESTIKSHVQHLYRKLGVRDRAQVVIFAYENGLV</sequence>
<dbReference type="CDD" id="cd17535">
    <property type="entry name" value="REC_NarL-like"/>
    <property type="match status" value="1"/>
</dbReference>
<dbReference type="RefSeq" id="WP_006126311.1">
    <property type="nucleotide sequence ID" value="NZ_CP098609.1"/>
</dbReference>
<evidence type="ECO:0000256" key="3">
    <source>
        <dbReference type="ARBA" id="ARBA00023125"/>
    </source>
</evidence>
<dbReference type="InterPro" id="IPR039420">
    <property type="entry name" value="WalR-like"/>
</dbReference>
<dbReference type="PANTHER" id="PTHR43214:SF24">
    <property type="entry name" value="TRANSCRIPTIONAL REGULATORY PROTEIN NARL-RELATED"/>
    <property type="match status" value="1"/>
</dbReference>
<dbReference type="SMART" id="SM00421">
    <property type="entry name" value="HTH_LUXR"/>
    <property type="match status" value="1"/>
</dbReference>
<dbReference type="Pfam" id="PF00196">
    <property type="entry name" value="GerE"/>
    <property type="match status" value="1"/>
</dbReference>
<dbReference type="EMBL" id="CP098609">
    <property type="protein sequence ID" value="USC48176.1"/>
    <property type="molecule type" value="Genomic_DNA"/>
</dbReference>
<keyword evidence="1 5" id="KW-0597">Phosphoprotein</keyword>
<dbReference type="InterPro" id="IPR000792">
    <property type="entry name" value="Tscrpt_reg_LuxR_C"/>
</dbReference>
<dbReference type="Gene3D" id="3.40.50.2300">
    <property type="match status" value="1"/>
</dbReference>
<reference evidence="8" key="1">
    <citation type="submission" date="2021-08" db="EMBL/GenBank/DDBJ databases">
        <title>DNA methylation of m4C regulates biosynthesis of daptomycin in Streptomyces roseosporus L30.</title>
        <authorList>
            <person name="Fang J.-L."/>
        </authorList>
    </citation>
    <scope>NUCLEOTIDE SEQUENCE</scope>
    <source>
        <strain evidence="8">L30</strain>
    </source>
</reference>
<keyword evidence="2" id="KW-0805">Transcription regulation</keyword>
<dbReference type="CDD" id="cd06170">
    <property type="entry name" value="LuxR_C_like"/>
    <property type="match status" value="1"/>
</dbReference>
<feature type="domain" description="HTH luxR-type" evidence="6">
    <location>
        <begin position="152"/>
        <end position="217"/>
    </location>
</feature>
<evidence type="ECO:0000256" key="2">
    <source>
        <dbReference type="ARBA" id="ARBA00023015"/>
    </source>
</evidence>
<name>A0ABY4UV96_STRFL</name>
<dbReference type="SUPFAM" id="SSF52172">
    <property type="entry name" value="CheY-like"/>
    <property type="match status" value="1"/>
</dbReference>
<keyword evidence="3" id="KW-0238">DNA-binding</keyword>
<protein>
    <submittedName>
        <fullName evidence="8">Response regulator transcription factor</fullName>
    </submittedName>
</protein>
<dbReference type="Pfam" id="PF00072">
    <property type="entry name" value="Response_reg"/>
    <property type="match status" value="1"/>
</dbReference>
<feature type="domain" description="Response regulatory" evidence="7">
    <location>
        <begin position="5"/>
        <end position="125"/>
    </location>
</feature>
<dbReference type="SMART" id="SM00448">
    <property type="entry name" value="REC"/>
    <property type="match status" value="1"/>
</dbReference>
<evidence type="ECO:0000313" key="8">
    <source>
        <dbReference type="EMBL" id="USC48176.1"/>
    </source>
</evidence>